<name>A0ABS9YME5_9ACTN</name>
<proteinExistence type="predicted"/>
<gene>
    <name evidence="2" type="ORF">MQP27_45870</name>
</gene>
<dbReference type="EMBL" id="JALDAY010000019">
    <property type="protein sequence ID" value="MCI3278418.1"/>
    <property type="molecule type" value="Genomic_DNA"/>
</dbReference>
<dbReference type="RefSeq" id="WP_242777041.1">
    <property type="nucleotide sequence ID" value="NZ_JALDAY010000019.1"/>
</dbReference>
<dbReference type="PANTHER" id="PTHR45431">
    <property type="entry name" value="RHODANESE-LIKE DOMAIN-CONTAINING PROTEIN 15, CHLOROPLASTIC"/>
    <property type="match status" value="1"/>
</dbReference>
<dbReference type="InterPro" id="IPR001763">
    <property type="entry name" value="Rhodanese-like_dom"/>
</dbReference>
<feature type="domain" description="Rhodanese" evidence="1">
    <location>
        <begin position="21"/>
        <end position="116"/>
    </location>
</feature>
<evidence type="ECO:0000259" key="1">
    <source>
        <dbReference type="PROSITE" id="PS50206"/>
    </source>
</evidence>
<evidence type="ECO:0000313" key="3">
    <source>
        <dbReference type="Proteomes" id="UP001165269"/>
    </source>
</evidence>
<comment type="caution">
    <text evidence="2">The sequence shown here is derived from an EMBL/GenBank/DDBJ whole genome shotgun (WGS) entry which is preliminary data.</text>
</comment>
<dbReference type="PROSITE" id="PS50206">
    <property type="entry name" value="RHODANESE_3"/>
    <property type="match status" value="1"/>
</dbReference>
<dbReference type="PANTHER" id="PTHR45431:SF3">
    <property type="entry name" value="RHODANESE-LIKE DOMAIN-CONTAINING PROTEIN 15, CHLOROPLASTIC"/>
    <property type="match status" value="1"/>
</dbReference>
<keyword evidence="3" id="KW-1185">Reference proteome</keyword>
<dbReference type="InterPro" id="IPR052367">
    <property type="entry name" value="Thiosulfate_ST/Rhodanese-like"/>
</dbReference>
<sequence>MHFSRRGPDRITVTRAHRLLRDGTAVLIDVREADEFRAGHAPGALHVPLSRLADSTAAVPGLPRDHGPAAPRLVLICRSGNRSRQAAELPATRGIAAVDVVGGMRGWVAEGLPVQDADGADGAVI</sequence>
<reference evidence="2" key="1">
    <citation type="submission" date="2022-03" db="EMBL/GenBank/DDBJ databases">
        <title>Streptomyces 7R015 and 7R016 isolated from Barleria lupulina in Thailand.</title>
        <authorList>
            <person name="Kanchanasin P."/>
            <person name="Phongsopitanun W."/>
            <person name="Tanasupawat S."/>
        </authorList>
    </citation>
    <scope>NUCLEOTIDE SEQUENCE</scope>
    <source>
        <strain evidence="2">7R015</strain>
    </source>
</reference>
<dbReference type="CDD" id="cd00158">
    <property type="entry name" value="RHOD"/>
    <property type="match status" value="1"/>
</dbReference>
<organism evidence="2 3">
    <name type="scientific">Streptomyces cylindrosporus</name>
    <dbReference type="NCBI Taxonomy" id="2927583"/>
    <lineage>
        <taxon>Bacteria</taxon>
        <taxon>Bacillati</taxon>
        <taxon>Actinomycetota</taxon>
        <taxon>Actinomycetes</taxon>
        <taxon>Kitasatosporales</taxon>
        <taxon>Streptomycetaceae</taxon>
        <taxon>Streptomyces</taxon>
    </lineage>
</organism>
<dbReference type="Gene3D" id="3.40.250.10">
    <property type="entry name" value="Rhodanese-like domain"/>
    <property type="match status" value="1"/>
</dbReference>
<evidence type="ECO:0000313" key="2">
    <source>
        <dbReference type="EMBL" id="MCI3278418.1"/>
    </source>
</evidence>
<dbReference type="SMART" id="SM00450">
    <property type="entry name" value="RHOD"/>
    <property type="match status" value="1"/>
</dbReference>
<dbReference type="Proteomes" id="UP001165269">
    <property type="component" value="Unassembled WGS sequence"/>
</dbReference>
<dbReference type="SUPFAM" id="SSF52821">
    <property type="entry name" value="Rhodanese/Cell cycle control phosphatase"/>
    <property type="match status" value="1"/>
</dbReference>
<dbReference type="Pfam" id="PF00581">
    <property type="entry name" value="Rhodanese"/>
    <property type="match status" value="1"/>
</dbReference>
<accession>A0ABS9YME5</accession>
<protein>
    <submittedName>
        <fullName evidence="2">Rhodanese-like domain-containing protein</fullName>
    </submittedName>
</protein>
<dbReference type="InterPro" id="IPR036873">
    <property type="entry name" value="Rhodanese-like_dom_sf"/>
</dbReference>